<accession>A0ABR8REU0</accession>
<keyword evidence="13" id="KW-1185">Reference proteome</keyword>
<feature type="coiled-coil region" evidence="7">
    <location>
        <begin position="535"/>
        <end position="562"/>
    </location>
</feature>
<feature type="domain" description="HAMP" evidence="11">
    <location>
        <begin position="203"/>
        <end position="256"/>
    </location>
</feature>
<dbReference type="PANTHER" id="PTHR32089">
    <property type="entry name" value="METHYL-ACCEPTING CHEMOTAXIS PROTEIN MCPB"/>
    <property type="match status" value="1"/>
</dbReference>
<keyword evidence="7" id="KW-0175">Coiled coil</keyword>
<evidence type="ECO:0000256" key="4">
    <source>
        <dbReference type="ARBA" id="ARBA00023224"/>
    </source>
</evidence>
<keyword evidence="9" id="KW-1133">Transmembrane helix</keyword>
<evidence type="ECO:0000256" key="5">
    <source>
        <dbReference type="ARBA" id="ARBA00029447"/>
    </source>
</evidence>
<evidence type="ECO:0000256" key="3">
    <source>
        <dbReference type="ARBA" id="ARBA00023136"/>
    </source>
</evidence>
<name>A0ABR8REU0_9BACI</name>
<dbReference type="RefSeq" id="WP_191697944.1">
    <property type="nucleotide sequence ID" value="NZ_JACSQO010000016.1"/>
</dbReference>
<evidence type="ECO:0000256" key="2">
    <source>
        <dbReference type="ARBA" id="ARBA00022475"/>
    </source>
</evidence>
<evidence type="ECO:0000256" key="9">
    <source>
        <dbReference type="SAM" id="Phobius"/>
    </source>
</evidence>
<dbReference type="Proteomes" id="UP000640786">
    <property type="component" value="Unassembled WGS sequence"/>
</dbReference>
<evidence type="ECO:0000259" key="10">
    <source>
        <dbReference type="PROSITE" id="PS50111"/>
    </source>
</evidence>
<dbReference type="CDD" id="cd11386">
    <property type="entry name" value="MCP_signal"/>
    <property type="match status" value="1"/>
</dbReference>
<proteinExistence type="inferred from homology"/>
<evidence type="ECO:0000256" key="8">
    <source>
        <dbReference type="SAM" id="MobiDB-lite"/>
    </source>
</evidence>
<reference evidence="12 13" key="1">
    <citation type="submission" date="2020-08" db="EMBL/GenBank/DDBJ databases">
        <title>A Genomic Blueprint of the Chicken Gut Microbiome.</title>
        <authorList>
            <person name="Gilroy R."/>
            <person name="Ravi A."/>
            <person name="Getino M."/>
            <person name="Pursley I."/>
            <person name="Horton D.L."/>
            <person name="Alikhan N.-F."/>
            <person name="Baker D."/>
            <person name="Gharbi K."/>
            <person name="Hall N."/>
            <person name="Watson M."/>
            <person name="Adriaenssens E.M."/>
            <person name="Foster-Nyarko E."/>
            <person name="Jarju S."/>
            <person name="Secka A."/>
            <person name="Antonio M."/>
            <person name="Oren A."/>
            <person name="Chaudhuri R."/>
            <person name="La Ragione R.M."/>
            <person name="Hildebrand F."/>
            <person name="Pallen M.J."/>
        </authorList>
    </citation>
    <scope>NUCLEOTIDE SEQUENCE [LARGE SCALE GENOMIC DNA]</scope>
    <source>
        <strain evidence="12 13">Sa2BUA9</strain>
    </source>
</reference>
<keyword evidence="2" id="KW-1003">Cell membrane</keyword>
<dbReference type="PROSITE" id="PS50885">
    <property type="entry name" value="HAMP"/>
    <property type="match status" value="1"/>
</dbReference>
<dbReference type="Gene3D" id="1.10.287.950">
    <property type="entry name" value="Methyl-accepting chemotaxis protein"/>
    <property type="match status" value="1"/>
</dbReference>
<dbReference type="PRINTS" id="PR00260">
    <property type="entry name" value="CHEMTRNSDUCR"/>
</dbReference>
<feature type="region of interest" description="Disordered" evidence="8">
    <location>
        <begin position="292"/>
        <end position="317"/>
    </location>
</feature>
<keyword evidence="3 9" id="KW-0472">Membrane</keyword>
<dbReference type="SMART" id="SM00304">
    <property type="entry name" value="HAMP"/>
    <property type="match status" value="1"/>
</dbReference>
<feature type="transmembrane region" description="Helical" evidence="9">
    <location>
        <begin position="177"/>
        <end position="200"/>
    </location>
</feature>
<keyword evidence="4 6" id="KW-0807">Transducer</keyword>
<dbReference type="InterPro" id="IPR003660">
    <property type="entry name" value="HAMP_dom"/>
</dbReference>
<evidence type="ECO:0000256" key="1">
    <source>
        <dbReference type="ARBA" id="ARBA00004236"/>
    </source>
</evidence>
<dbReference type="Pfam" id="PF00672">
    <property type="entry name" value="HAMP"/>
    <property type="match status" value="1"/>
</dbReference>
<dbReference type="InterPro" id="IPR004090">
    <property type="entry name" value="Chemotax_Me-accpt_rcpt"/>
</dbReference>
<dbReference type="SUPFAM" id="SSF58104">
    <property type="entry name" value="Methyl-accepting chemotaxis protein (MCP) signaling domain"/>
    <property type="match status" value="2"/>
</dbReference>
<dbReference type="PROSITE" id="PS50111">
    <property type="entry name" value="CHEMOTAXIS_TRANSDUC_2"/>
    <property type="match status" value="1"/>
</dbReference>
<evidence type="ECO:0000256" key="6">
    <source>
        <dbReference type="PROSITE-ProRule" id="PRU00284"/>
    </source>
</evidence>
<evidence type="ECO:0000259" key="11">
    <source>
        <dbReference type="PROSITE" id="PS50885"/>
    </source>
</evidence>
<evidence type="ECO:0000313" key="12">
    <source>
        <dbReference type="EMBL" id="MBD7946316.1"/>
    </source>
</evidence>
<dbReference type="InterPro" id="IPR004089">
    <property type="entry name" value="MCPsignal_dom"/>
</dbReference>
<evidence type="ECO:0000313" key="13">
    <source>
        <dbReference type="Proteomes" id="UP000640786"/>
    </source>
</evidence>
<dbReference type="CDD" id="cd06225">
    <property type="entry name" value="HAMP"/>
    <property type="match status" value="1"/>
</dbReference>
<sequence>MSIGKKLNIAFITILVLLLISTGTFMLTSANVESKVDEALDYRVTQLRIIDEIRFGIGMQGQYSQELLIDNSPETKEQLEYYIQYVDNKIAEIASLAHSKTMKEYVEEIYVYKNEFNEASGIYLEYAKTGSMSSGTRILKDRITPANAGILDVAKKMLDYQDKELNKISEDTDNAMILSNIVAIVMLVIILINGCFVMWFTRKQISNPLKEMVSVSETIATGDLSVDDLKYVSKDEIGKLSSATNQMKNNLQTLLKRIHENSEHLSAAAEELSASTEEVTASTNEMANRANDTLESSASAAQSANESSRAMDETATGVQRIAESTQSLHDNSNETYQAALAGGKIIQQASEQMNTINHSSEMMNDLVQKLSKQTIEIENITNVITNITEQTNLLALNAAIEAARAGEHGKGFAVVADEVRKLAEESRQSANQIVNLIKEIKLDTSNVEKAAEDSLTSVTEGVKIIGEAGQAFEEIVTAVEQMNIQIEEISATSEEISASAEQVSASAMEIANGAANASSNVESIAAAIEEQTASMEQVSGVAVELSQNAQDLQEEINKFKLA</sequence>
<feature type="compositionally biased region" description="Low complexity" evidence="8">
    <location>
        <begin position="296"/>
        <end position="308"/>
    </location>
</feature>
<gene>
    <name evidence="12" type="ORF">H9650_19630</name>
</gene>
<comment type="subcellular location">
    <subcellularLocation>
        <location evidence="1">Cell membrane</location>
    </subcellularLocation>
</comment>
<keyword evidence="9" id="KW-0812">Transmembrane</keyword>
<organism evidence="12 13">
    <name type="scientific">Psychrobacillus faecigallinarum</name>
    <dbReference type="NCBI Taxonomy" id="2762235"/>
    <lineage>
        <taxon>Bacteria</taxon>
        <taxon>Bacillati</taxon>
        <taxon>Bacillota</taxon>
        <taxon>Bacilli</taxon>
        <taxon>Bacillales</taxon>
        <taxon>Bacillaceae</taxon>
        <taxon>Psychrobacillus</taxon>
    </lineage>
</organism>
<dbReference type="EMBL" id="JACSQO010000016">
    <property type="protein sequence ID" value="MBD7946316.1"/>
    <property type="molecule type" value="Genomic_DNA"/>
</dbReference>
<protein>
    <submittedName>
        <fullName evidence="12">HAMP domain-containing protein</fullName>
    </submittedName>
</protein>
<dbReference type="SMART" id="SM00283">
    <property type="entry name" value="MA"/>
    <property type="match status" value="1"/>
</dbReference>
<comment type="similarity">
    <text evidence="5">Belongs to the methyl-accepting chemotaxis (MCP) protein family.</text>
</comment>
<feature type="transmembrane region" description="Helical" evidence="9">
    <location>
        <begin position="7"/>
        <end position="27"/>
    </location>
</feature>
<evidence type="ECO:0000256" key="7">
    <source>
        <dbReference type="SAM" id="Coils"/>
    </source>
</evidence>
<dbReference type="Pfam" id="PF00015">
    <property type="entry name" value="MCPsignal"/>
    <property type="match status" value="1"/>
</dbReference>
<feature type="domain" description="Methyl-accepting transducer" evidence="10">
    <location>
        <begin position="275"/>
        <end position="511"/>
    </location>
</feature>
<comment type="caution">
    <text evidence="12">The sequence shown here is derived from an EMBL/GenBank/DDBJ whole genome shotgun (WGS) entry which is preliminary data.</text>
</comment>
<dbReference type="PANTHER" id="PTHR32089:SF112">
    <property type="entry name" value="LYSOZYME-LIKE PROTEIN-RELATED"/>
    <property type="match status" value="1"/>
</dbReference>
<dbReference type="Gene3D" id="6.10.340.10">
    <property type="match status" value="1"/>
</dbReference>